<reference evidence="3" key="1">
    <citation type="journal article" date="2019" name="Int. J. Syst. Evol. Microbiol.">
        <title>The Global Catalogue of Microorganisms (GCM) 10K type strain sequencing project: providing services to taxonomists for standard genome sequencing and annotation.</title>
        <authorList>
            <consortium name="The Broad Institute Genomics Platform"/>
            <consortium name="The Broad Institute Genome Sequencing Center for Infectious Disease"/>
            <person name="Wu L."/>
            <person name="Ma J."/>
        </authorList>
    </citation>
    <scope>NUCLEOTIDE SEQUENCE [LARGE SCALE GENOMIC DNA]</scope>
    <source>
        <strain evidence="3">JCM 3175</strain>
    </source>
</reference>
<proteinExistence type="predicted"/>
<evidence type="ECO:0000313" key="3">
    <source>
        <dbReference type="Proteomes" id="UP001500307"/>
    </source>
</evidence>
<comment type="caution">
    <text evidence="2">The sequence shown here is derived from an EMBL/GenBank/DDBJ whole genome shotgun (WGS) entry which is preliminary data.</text>
</comment>
<keyword evidence="3" id="KW-1185">Reference proteome</keyword>
<dbReference type="EMBL" id="BAABGU010000020">
    <property type="protein sequence ID" value="GAA4573148.1"/>
    <property type="molecule type" value="Genomic_DNA"/>
</dbReference>
<evidence type="ECO:0000313" key="2">
    <source>
        <dbReference type="EMBL" id="GAA4573148.1"/>
    </source>
</evidence>
<organism evidence="2 3">
    <name type="scientific">Micromonospora coerulea</name>
    <dbReference type="NCBI Taxonomy" id="47856"/>
    <lineage>
        <taxon>Bacteria</taxon>
        <taxon>Bacillati</taxon>
        <taxon>Actinomycetota</taxon>
        <taxon>Actinomycetes</taxon>
        <taxon>Micromonosporales</taxon>
        <taxon>Micromonosporaceae</taxon>
        <taxon>Micromonospora</taxon>
    </lineage>
</organism>
<sequence length="89" mass="9664">MPDATGPRSPRVRHHRAQDAHHRALAVVHAEVERPGLPAGLLRAAGQPFQHPGRYVGVGAAGAALFDLLAERHHRRPDEAGEQTLRYGT</sequence>
<name>A0ABP8SRE0_9ACTN</name>
<accession>A0ABP8SRE0</accession>
<protein>
    <submittedName>
        <fullName evidence="2">Uncharacterized protein</fullName>
    </submittedName>
</protein>
<dbReference type="RefSeq" id="WP_346121268.1">
    <property type="nucleotide sequence ID" value="NZ_BAABGU010000020.1"/>
</dbReference>
<feature type="region of interest" description="Disordered" evidence="1">
    <location>
        <begin position="1"/>
        <end position="21"/>
    </location>
</feature>
<gene>
    <name evidence="2" type="ORF">GCM10023176_37550</name>
</gene>
<evidence type="ECO:0000256" key="1">
    <source>
        <dbReference type="SAM" id="MobiDB-lite"/>
    </source>
</evidence>
<dbReference type="Proteomes" id="UP001500307">
    <property type="component" value="Unassembled WGS sequence"/>
</dbReference>